<accession>A0ABD2QG68</accession>
<proteinExistence type="predicted"/>
<organism evidence="1 2">
    <name type="scientific">Cichlidogyrus casuarinus</name>
    <dbReference type="NCBI Taxonomy" id="1844966"/>
    <lineage>
        <taxon>Eukaryota</taxon>
        <taxon>Metazoa</taxon>
        <taxon>Spiralia</taxon>
        <taxon>Lophotrochozoa</taxon>
        <taxon>Platyhelminthes</taxon>
        <taxon>Monogenea</taxon>
        <taxon>Monopisthocotylea</taxon>
        <taxon>Dactylogyridea</taxon>
        <taxon>Ancyrocephalidae</taxon>
        <taxon>Cichlidogyrus</taxon>
    </lineage>
</organism>
<evidence type="ECO:0000313" key="1">
    <source>
        <dbReference type="EMBL" id="KAL3318535.1"/>
    </source>
</evidence>
<dbReference type="Proteomes" id="UP001626550">
    <property type="component" value="Unassembled WGS sequence"/>
</dbReference>
<keyword evidence="2" id="KW-1185">Reference proteome</keyword>
<dbReference type="EMBL" id="JBJKFK010000233">
    <property type="protein sequence ID" value="KAL3318535.1"/>
    <property type="molecule type" value="Genomic_DNA"/>
</dbReference>
<evidence type="ECO:0000313" key="2">
    <source>
        <dbReference type="Proteomes" id="UP001626550"/>
    </source>
</evidence>
<comment type="caution">
    <text evidence="1">The sequence shown here is derived from an EMBL/GenBank/DDBJ whole genome shotgun (WGS) entry which is preliminary data.</text>
</comment>
<protein>
    <submittedName>
        <fullName evidence="1">Uncharacterized protein</fullName>
    </submittedName>
</protein>
<gene>
    <name evidence="1" type="ORF">Ciccas_002813</name>
</gene>
<sequence>MVQVGNPELCGGSGNKVKCTLKEQKPGRIYSKAIEEFGEEDSAHLLTVMAISLNLLPFKTGLTGQIERLCRIPRCDIESYASQLIPIVYSVEIPIYFDQHPHIVALIFELIGAQNHELGDFKNKDYASSFVHLNTYLGQAQQTGTRLLCANKDLVQLLYDDKFYYCADGSHDKWLFYQALNCRKYLKGSSLNNALGIIVHYHFAK</sequence>
<dbReference type="AlphaFoldDB" id="A0ABD2QG68"/>
<reference evidence="1 2" key="1">
    <citation type="submission" date="2024-11" db="EMBL/GenBank/DDBJ databases">
        <title>Adaptive evolution of stress response genes in parasites aligns with host niche diversity.</title>
        <authorList>
            <person name="Hahn C."/>
            <person name="Resl P."/>
        </authorList>
    </citation>
    <scope>NUCLEOTIDE SEQUENCE [LARGE SCALE GENOMIC DNA]</scope>
    <source>
        <strain evidence="1">EGGRZ-B1_66</strain>
        <tissue evidence="1">Body</tissue>
    </source>
</reference>
<name>A0ABD2QG68_9PLAT</name>